<protein>
    <submittedName>
        <fullName evidence="10">Membrane transporter</fullName>
    </submittedName>
</protein>
<dbReference type="EMBL" id="UGQT01000001">
    <property type="protein sequence ID" value="STZ56941.1"/>
    <property type="molecule type" value="Genomic_DNA"/>
</dbReference>
<evidence type="ECO:0000256" key="6">
    <source>
        <dbReference type="ARBA" id="ARBA00023136"/>
    </source>
</evidence>
<dbReference type="PROSITE" id="PS50850">
    <property type="entry name" value="MFS"/>
    <property type="match status" value="1"/>
</dbReference>
<gene>
    <name evidence="10" type="primary">proP_2</name>
    <name evidence="10" type="ORF">NCTC10821_00434</name>
</gene>
<feature type="transmembrane region" description="Helical" evidence="8">
    <location>
        <begin position="392"/>
        <end position="412"/>
    </location>
</feature>
<comment type="subcellular location">
    <subcellularLocation>
        <location evidence="1">Cell membrane</location>
        <topology evidence="1">Multi-pass membrane protein</topology>
    </subcellularLocation>
</comment>
<evidence type="ECO:0000313" key="10">
    <source>
        <dbReference type="EMBL" id="STZ56941.1"/>
    </source>
</evidence>
<dbReference type="OrthoDB" id="8953821at2"/>
<sequence>MTQGATVDAGQPGDDKAPGTVDKATSRKTTRAAFFGFFVDYYDIYLPVVALAPAILYFQPADLPPATKTTLFYLTLIATLLGRPLGSIMFGGLADSMGRRKSTLIAVAGFTVCTLAMAALPGYDVLGYWAIGLLILLRFIGGVFMGGEYAGANPLAMEQAPPARRGFVGALIGSAYPWGFIAISVATLLMLTSVGDEAYLQWGWRVPFILGGVLGIILFFQFARVPESEAWLKAKRENAQSTREGSLRTLFRGVNGRKLAQVIVVTMGMWWGSAALVSATPPLLQTFFELPSQQVIYGLLVANIALAAGYMVYGITGQRIGRRRALMIAGVLDLVIAVPAFYLMVRAVQSGESLWLIMTYYTVALVIAMSPFGIASTYIIERFAVGVRAAGYGTGYALAGVIPSLYAFHMLYLDNVMPYEFTRWSFSFSPGC</sequence>
<feature type="transmembrane region" description="Helical" evidence="8">
    <location>
        <begin position="202"/>
        <end position="223"/>
    </location>
</feature>
<dbReference type="PANTHER" id="PTHR43045:SF4">
    <property type="entry name" value="TRANSPORTER YDFJ-RELATED"/>
    <property type="match status" value="1"/>
</dbReference>
<dbReference type="GO" id="GO:0005886">
    <property type="term" value="C:plasma membrane"/>
    <property type="evidence" value="ECO:0007669"/>
    <property type="project" value="UniProtKB-SubCell"/>
</dbReference>
<evidence type="ECO:0000256" key="2">
    <source>
        <dbReference type="ARBA" id="ARBA00022448"/>
    </source>
</evidence>
<keyword evidence="3" id="KW-1003">Cell membrane</keyword>
<dbReference type="RefSeq" id="WP_115277356.1">
    <property type="nucleotide sequence ID" value="NZ_AP022600.1"/>
</dbReference>
<dbReference type="Proteomes" id="UP000254978">
    <property type="component" value="Unassembled WGS sequence"/>
</dbReference>
<proteinExistence type="predicted"/>
<feature type="transmembrane region" description="Helical" evidence="8">
    <location>
        <begin position="357"/>
        <end position="380"/>
    </location>
</feature>
<feature type="domain" description="Major facilitator superfamily (MFS) profile" evidence="9">
    <location>
        <begin position="29"/>
        <end position="432"/>
    </location>
</feature>
<dbReference type="Pfam" id="PF00083">
    <property type="entry name" value="Sugar_tr"/>
    <property type="match status" value="1"/>
</dbReference>
<keyword evidence="2" id="KW-0813">Transport</keyword>
<dbReference type="InterPro" id="IPR005829">
    <property type="entry name" value="Sugar_transporter_CS"/>
</dbReference>
<dbReference type="InterPro" id="IPR020846">
    <property type="entry name" value="MFS_dom"/>
</dbReference>
<feature type="transmembrane region" description="Helical" evidence="8">
    <location>
        <begin position="102"/>
        <end position="120"/>
    </location>
</feature>
<name>A0A378T7Z5_9MYCO</name>
<evidence type="ECO:0000256" key="7">
    <source>
        <dbReference type="SAM" id="MobiDB-lite"/>
    </source>
</evidence>
<feature type="transmembrane region" description="Helical" evidence="8">
    <location>
        <begin position="295"/>
        <end position="313"/>
    </location>
</feature>
<dbReference type="InterPro" id="IPR005828">
    <property type="entry name" value="MFS_sugar_transport-like"/>
</dbReference>
<feature type="transmembrane region" description="Helical" evidence="8">
    <location>
        <begin position="126"/>
        <end position="146"/>
    </location>
</feature>
<dbReference type="PANTHER" id="PTHR43045">
    <property type="entry name" value="SHIKIMATE TRANSPORTER"/>
    <property type="match status" value="1"/>
</dbReference>
<dbReference type="PROSITE" id="PS00217">
    <property type="entry name" value="SUGAR_TRANSPORT_2"/>
    <property type="match status" value="1"/>
</dbReference>
<organism evidence="10 11">
    <name type="scientific">Mycolicibacterium tokaiense</name>
    <dbReference type="NCBI Taxonomy" id="39695"/>
    <lineage>
        <taxon>Bacteria</taxon>
        <taxon>Bacillati</taxon>
        <taxon>Actinomycetota</taxon>
        <taxon>Actinomycetes</taxon>
        <taxon>Mycobacteriales</taxon>
        <taxon>Mycobacteriaceae</taxon>
        <taxon>Mycolicibacterium</taxon>
    </lineage>
</organism>
<keyword evidence="5 8" id="KW-1133">Transmembrane helix</keyword>
<feature type="transmembrane region" description="Helical" evidence="8">
    <location>
        <begin position="167"/>
        <end position="190"/>
    </location>
</feature>
<keyword evidence="11" id="KW-1185">Reference proteome</keyword>
<keyword evidence="4 8" id="KW-0812">Transmembrane</keyword>
<accession>A0A378T7Z5</accession>
<feature type="transmembrane region" description="Helical" evidence="8">
    <location>
        <begin position="32"/>
        <end position="58"/>
    </location>
</feature>
<dbReference type="InterPro" id="IPR036259">
    <property type="entry name" value="MFS_trans_sf"/>
</dbReference>
<feature type="region of interest" description="Disordered" evidence="7">
    <location>
        <begin position="1"/>
        <end position="23"/>
    </location>
</feature>
<evidence type="ECO:0000256" key="4">
    <source>
        <dbReference type="ARBA" id="ARBA00022692"/>
    </source>
</evidence>
<feature type="transmembrane region" description="Helical" evidence="8">
    <location>
        <begin position="325"/>
        <end position="345"/>
    </location>
</feature>
<feature type="transmembrane region" description="Helical" evidence="8">
    <location>
        <begin position="70"/>
        <end position="90"/>
    </location>
</feature>
<reference evidence="10 11" key="1">
    <citation type="submission" date="2018-06" db="EMBL/GenBank/DDBJ databases">
        <authorList>
            <consortium name="Pathogen Informatics"/>
            <person name="Doyle S."/>
        </authorList>
    </citation>
    <scope>NUCLEOTIDE SEQUENCE [LARGE SCALE GENOMIC DNA]</scope>
    <source>
        <strain evidence="10 11">NCTC10821</strain>
    </source>
</reference>
<dbReference type="GO" id="GO:0022857">
    <property type="term" value="F:transmembrane transporter activity"/>
    <property type="evidence" value="ECO:0007669"/>
    <property type="project" value="InterPro"/>
</dbReference>
<dbReference type="Gene3D" id="1.20.1250.20">
    <property type="entry name" value="MFS general substrate transporter like domains"/>
    <property type="match status" value="2"/>
</dbReference>
<evidence type="ECO:0000256" key="1">
    <source>
        <dbReference type="ARBA" id="ARBA00004651"/>
    </source>
</evidence>
<evidence type="ECO:0000256" key="8">
    <source>
        <dbReference type="SAM" id="Phobius"/>
    </source>
</evidence>
<feature type="transmembrane region" description="Helical" evidence="8">
    <location>
        <begin position="262"/>
        <end position="283"/>
    </location>
</feature>
<dbReference type="AlphaFoldDB" id="A0A378T7Z5"/>
<evidence type="ECO:0000256" key="3">
    <source>
        <dbReference type="ARBA" id="ARBA00022475"/>
    </source>
</evidence>
<evidence type="ECO:0000259" key="9">
    <source>
        <dbReference type="PROSITE" id="PS50850"/>
    </source>
</evidence>
<dbReference type="SUPFAM" id="SSF103473">
    <property type="entry name" value="MFS general substrate transporter"/>
    <property type="match status" value="1"/>
</dbReference>
<evidence type="ECO:0000256" key="5">
    <source>
        <dbReference type="ARBA" id="ARBA00022989"/>
    </source>
</evidence>
<keyword evidence="6 8" id="KW-0472">Membrane</keyword>
<evidence type="ECO:0000313" key="11">
    <source>
        <dbReference type="Proteomes" id="UP000254978"/>
    </source>
</evidence>